<evidence type="ECO:0000313" key="2">
    <source>
        <dbReference type="Proteomes" id="UP000823775"/>
    </source>
</evidence>
<gene>
    <name evidence="1" type="ORF">HAX54_014164</name>
</gene>
<accession>A0ABS8TPG4</accession>
<evidence type="ECO:0000313" key="1">
    <source>
        <dbReference type="EMBL" id="MCD7472801.1"/>
    </source>
</evidence>
<dbReference type="Proteomes" id="UP000823775">
    <property type="component" value="Unassembled WGS sequence"/>
</dbReference>
<name>A0ABS8TPG4_DATST</name>
<comment type="caution">
    <text evidence="1">The sequence shown here is derived from an EMBL/GenBank/DDBJ whole genome shotgun (WGS) entry which is preliminary data.</text>
</comment>
<dbReference type="EMBL" id="JACEIK010001874">
    <property type="protein sequence ID" value="MCD7472801.1"/>
    <property type="molecule type" value="Genomic_DNA"/>
</dbReference>
<keyword evidence="2" id="KW-1185">Reference proteome</keyword>
<reference evidence="1 2" key="1">
    <citation type="journal article" date="2021" name="BMC Genomics">
        <title>Datura genome reveals duplications of psychoactive alkaloid biosynthetic genes and high mutation rate following tissue culture.</title>
        <authorList>
            <person name="Rajewski A."/>
            <person name="Carter-House D."/>
            <person name="Stajich J."/>
            <person name="Litt A."/>
        </authorList>
    </citation>
    <scope>NUCLEOTIDE SEQUENCE [LARGE SCALE GENOMIC DNA]</scope>
    <source>
        <strain evidence="1">AR-01</strain>
    </source>
</reference>
<proteinExistence type="predicted"/>
<protein>
    <submittedName>
        <fullName evidence="1">Uncharacterized protein</fullName>
    </submittedName>
</protein>
<feature type="non-terminal residue" evidence="1">
    <location>
        <position position="76"/>
    </location>
</feature>
<sequence length="76" mass="8706">MSTYRHFNTGQASMPINTPQERFGLDGMEDFYITFKEKRIIHAKAQFDAKSFKLHAQISTTRLGCVIGAHLPYQLT</sequence>
<organism evidence="1 2">
    <name type="scientific">Datura stramonium</name>
    <name type="common">Jimsonweed</name>
    <name type="synonym">Common thornapple</name>
    <dbReference type="NCBI Taxonomy" id="4076"/>
    <lineage>
        <taxon>Eukaryota</taxon>
        <taxon>Viridiplantae</taxon>
        <taxon>Streptophyta</taxon>
        <taxon>Embryophyta</taxon>
        <taxon>Tracheophyta</taxon>
        <taxon>Spermatophyta</taxon>
        <taxon>Magnoliopsida</taxon>
        <taxon>eudicotyledons</taxon>
        <taxon>Gunneridae</taxon>
        <taxon>Pentapetalae</taxon>
        <taxon>asterids</taxon>
        <taxon>lamiids</taxon>
        <taxon>Solanales</taxon>
        <taxon>Solanaceae</taxon>
        <taxon>Solanoideae</taxon>
        <taxon>Datureae</taxon>
        <taxon>Datura</taxon>
    </lineage>
</organism>